<accession>A0A7W7Y9K9</accession>
<dbReference type="RefSeq" id="WP_184338954.1">
    <property type="nucleotide sequence ID" value="NZ_JACHIG010000002.1"/>
</dbReference>
<evidence type="ECO:0000256" key="3">
    <source>
        <dbReference type="ARBA" id="ARBA00022679"/>
    </source>
</evidence>
<evidence type="ECO:0000256" key="2">
    <source>
        <dbReference type="ARBA" id="ARBA00022603"/>
    </source>
</evidence>
<comment type="function">
    <text evidence="5">Methyltransferase required for the conversion of demethylmenaquinol (DMKH2) to menaquinol (MKH2).</text>
</comment>
<evidence type="ECO:0000256" key="5">
    <source>
        <dbReference type="HAMAP-Rule" id="MF_01813"/>
    </source>
</evidence>
<dbReference type="HAMAP" id="MF_01813">
    <property type="entry name" value="MenG_UbiE_methyltr"/>
    <property type="match status" value="1"/>
</dbReference>
<dbReference type="UniPathway" id="UPA00079">
    <property type="reaction ID" value="UER00169"/>
</dbReference>
<keyword evidence="2 5" id="KW-0489">Methyltransferase</keyword>
<keyword evidence="7" id="KW-1185">Reference proteome</keyword>
<dbReference type="AlphaFoldDB" id="A0A7W7Y9K9"/>
<evidence type="ECO:0000313" key="7">
    <source>
        <dbReference type="Proteomes" id="UP000590740"/>
    </source>
</evidence>
<feature type="binding site" evidence="5">
    <location>
        <begin position="97"/>
        <end position="98"/>
    </location>
    <ligand>
        <name>S-adenosyl-L-methionine</name>
        <dbReference type="ChEBI" id="CHEBI:59789"/>
    </ligand>
</feature>
<dbReference type="InterPro" id="IPR029063">
    <property type="entry name" value="SAM-dependent_MTases_sf"/>
</dbReference>
<comment type="pathway">
    <text evidence="5">Quinol/quinone metabolism; menaquinone biosynthesis; menaquinol from 1,4-dihydroxy-2-naphthoate: step 2/2.</text>
</comment>
<dbReference type="Proteomes" id="UP000590740">
    <property type="component" value="Unassembled WGS sequence"/>
</dbReference>
<dbReference type="InterPro" id="IPR004033">
    <property type="entry name" value="UbiE/COQ5_MeTrFase"/>
</dbReference>
<gene>
    <name evidence="5" type="primary">menG</name>
    <name evidence="6" type="ORF">HNQ65_001603</name>
</gene>
<dbReference type="EMBL" id="JACHIG010000002">
    <property type="protein sequence ID" value="MBB5032035.1"/>
    <property type="molecule type" value="Genomic_DNA"/>
</dbReference>
<comment type="caution">
    <text evidence="5">Lacks conserved residue(s) required for the propagation of feature annotation.</text>
</comment>
<dbReference type="InterPro" id="IPR023576">
    <property type="entry name" value="UbiE/COQ5_MeTrFase_CS"/>
</dbReference>
<dbReference type="GO" id="GO:0032259">
    <property type="term" value="P:methylation"/>
    <property type="evidence" value="ECO:0007669"/>
    <property type="project" value="UniProtKB-KW"/>
</dbReference>
<feature type="binding site" evidence="5">
    <location>
        <position position="56"/>
    </location>
    <ligand>
        <name>S-adenosyl-L-methionine</name>
        <dbReference type="ChEBI" id="CHEBI:59789"/>
    </ligand>
</feature>
<dbReference type="GO" id="GO:0009234">
    <property type="term" value="P:menaquinone biosynthetic process"/>
    <property type="evidence" value="ECO:0007669"/>
    <property type="project" value="UniProtKB-UniRule"/>
</dbReference>
<comment type="catalytic activity">
    <reaction evidence="5">
        <text>a 2-demethylmenaquinol + S-adenosyl-L-methionine = a menaquinol + S-adenosyl-L-homocysteine + H(+)</text>
        <dbReference type="Rhea" id="RHEA:42640"/>
        <dbReference type="Rhea" id="RHEA-COMP:9539"/>
        <dbReference type="Rhea" id="RHEA-COMP:9563"/>
        <dbReference type="ChEBI" id="CHEBI:15378"/>
        <dbReference type="ChEBI" id="CHEBI:18151"/>
        <dbReference type="ChEBI" id="CHEBI:55437"/>
        <dbReference type="ChEBI" id="CHEBI:57856"/>
        <dbReference type="ChEBI" id="CHEBI:59789"/>
        <dbReference type="EC" id="2.1.1.163"/>
    </reaction>
</comment>
<dbReference type="PROSITE" id="PS51608">
    <property type="entry name" value="SAM_MT_UBIE"/>
    <property type="match status" value="1"/>
</dbReference>
<dbReference type="NCBIfam" id="TIGR01934">
    <property type="entry name" value="MenG_MenH_UbiE"/>
    <property type="match status" value="1"/>
</dbReference>
<dbReference type="PANTHER" id="PTHR43591:SF24">
    <property type="entry name" value="2-METHOXY-6-POLYPRENYL-1,4-BENZOQUINOL METHYLASE, MITOCHONDRIAL"/>
    <property type="match status" value="1"/>
</dbReference>
<dbReference type="EC" id="2.1.1.163" evidence="5"/>
<organism evidence="6 7">
    <name type="scientific">Prosthecobacter vanneervenii</name>
    <dbReference type="NCBI Taxonomy" id="48466"/>
    <lineage>
        <taxon>Bacteria</taxon>
        <taxon>Pseudomonadati</taxon>
        <taxon>Verrucomicrobiota</taxon>
        <taxon>Verrucomicrobiia</taxon>
        <taxon>Verrucomicrobiales</taxon>
        <taxon>Verrucomicrobiaceae</taxon>
        <taxon>Prosthecobacter</taxon>
    </lineage>
</organism>
<dbReference type="Gene3D" id="3.40.50.150">
    <property type="entry name" value="Vaccinia Virus protein VP39"/>
    <property type="match status" value="1"/>
</dbReference>
<dbReference type="CDD" id="cd02440">
    <property type="entry name" value="AdoMet_MTases"/>
    <property type="match status" value="1"/>
</dbReference>
<evidence type="ECO:0000256" key="1">
    <source>
        <dbReference type="ARBA" id="ARBA00022428"/>
    </source>
</evidence>
<dbReference type="Pfam" id="PF01209">
    <property type="entry name" value="Ubie_methyltran"/>
    <property type="match status" value="1"/>
</dbReference>
<comment type="similarity">
    <text evidence="5">Belongs to the class I-like SAM-binding methyltransferase superfamily. MenG/UbiE family.</text>
</comment>
<comment type="caution">
    <text evidence="6">The sequence shown here is derived from an EMBL/GenBank/DDBJ whole genome shotgun (WGS) entry which is preliminary data.</text>
</comment>
<dbReference type="SUPFAM" id="SSF53335">
    <property type="entry name" value="S-adenosyl-L-methionine-dependent methyltransferases"/>
    <property type="match status" value="1"/>
</dbReference>
<keyword evidence="1 5" id="KW-0474">Menaquinone biosynthesis</keyword>
<evidence type="ECO:0000256" key="4">
    <source>
        <dbReference type="ARBA" id="ARBA00022691"/>
    </source>
</evidence>
<dbReference type="GO" id="GO:0043770">
    <property type="term" value="F:demethylmenaquinone methyltransferase activity"/>
    <property type="evidence" value="ECO:0007669"/>
    <property type="project" value="UniProtKB-UniRule"/>
</dbReference>
<name>A0A7W7Y9K9_9BACT</name>
<protein>
    <recommendedName>
        <fullName evidence="5">Demethylmenaquinone methyltransferase</fullName>
        <ecNumber evidence="5">2.1.1.163</ecNumber>
    </recommendedName>
</protein>
<feature type="binding site" evidence="5">
    <location>
        <position position="76"/>
    </location>
    <ligand>
        <name>S-adenosyl-L-methionine</name>
        <dbReference type="ChEBI" id="CHEBI:59789"/>
    </ligand>
</feature>
<reference evidence="6 7" key="1">
    <citation type="submission" date="2020-08" db="EMBL/GenBank/DDBJ databases">
        <title>Genomic Encyclopedia of Type Strains, Phase IV (KMG-IV): sequencing the most valuable type-strain genomes for metagenomic binning, comparative biology and taxonomic classification.</title>
        <authorList>
            <person name="Goeker M."/>
        </authorList>
    </citation>
    <scope>NUCLEOTIDE SEQUENCE [LARGE SCALE GENOMIC DNA]</scope>
    <source>
        <strain evidence="6 7">DSM 12252</strain>
    </source>
</reference>
<dbReference type="PANTHER" id="PTHR43591">
    <property type="entry name" value="METHYLTRANSFERASE"/>
    <property type="match status" value="1"/>
</dbReference>
<keyword evidence="3 5" id="KW-0808">Transferase</keyword>
<dbReference type="PROSITE" id="PS01184">
    <property type="entry name" value="UBIE_2"/>
    <property type="match status" value="1"/>
</dbReference>
<proteinExistence type="inferred from homology"/>
<sequence length="224" mass="24852">MQDAGFVRQAFAGIASRYVLANHVLSLGIDCLWRRTTARRIAELNPQRVLDLATGSGDLAQAIQSACPQARVLGADFSVPMMREAQARNFNQLVAADGMALPFQDGVFDVLTVAFGLRNMASWPRALQEMSRVLRPGGRLFVLDFSIPCVPGIRQLYLFYLKQIMPRIAGWITGKRDAYVYLCGSIERFPSGRDMEKLITENGFSHASSRQLTFGIASLYEAVK</sequence>
<keyword evidence="4 5" id="KW-0949">S-adenosyl-L-methionine</keyword>
<evidence type="ECO:0000313" key="6">
    <source>
        <dbReference type="EMBL" id="MBB5032035.1"/>
    </source>
</evidence>